<dbReference type="Gene3D" id="3.40.50.300">
    <property type="entry name" value="P-loop containing nucleotide triphosphate hydrolases"/>
    <property type="match status" value="1"/>
</dbReference>
<dbReference type="Gramene" id="KOM36448">
    <property type="protein sequence ID" value="KOM36448"/>
    <property type="gene ID" value="LR48_Vigan02g259800"/>
</dbReference>
<dbReference type="EMBL" id="CM003372">
    <property type="protein sequence ID" value="KOM36448.1"/>
    <property type="molecule type" value="Genomic_DNA"/>
</dbReference>
<evidence type="ECO:0000256" key="2">
    <source>
        <dbReference type="ARBA" id="ARBA00022737"/>
    </source>
</evidence>
<dbReference type="SMART" id="SM00369">
    <property type="entry name" value="LRR_TYP"/>
    <property type="match status" value="4"/>
</dbReference>
<evidence type="ECO:0000256" key="6">
    <source>
        <dbReference type="SAM" id="MobiDB-lite"/>
    </source>
</evidence>
<feature type="compositionally biased region" description="Low complexity" evidence="6">
    <location>
        <begin position="93"/>
        <end position="110"/>
    </location>
</feature>
<keyword evidence="4" id="KW-0611">Plant defense</keyword>
<evidence type="ECO:0000259" key="8">
    <source>
        <dbReference type="Pfam" id="PF18052"/>
    </source>
</evidence>
<feature type="domain" description="R13L1/DRL21-like LRR repeat region" evidence="10">
    <location>
        <begin position="728"/>
        <end position="853"/>
    </location>
</feature>
<dbReference type="Pfam" id="PF00931">
    <property type="entry name" value="NB-ARC"/>
    <property type="match status" value="1"/>
</dbReference>
<dbReference type="InterPro" id="IPR036388">
    <property type="entry name" value="WH-like_DNA-bd_sf"/>
</dbReference>
<dbReference type="InterPro" id="IPR032675">
    <property type="entry name" value="LRR_dom_sf"/>
</dbReference>
<organism evidence="11 12">
    <name type="scientific">Phaseolus angularis</name>
    <name type="common">Azuki bean</name>
    <name type="synonym">Vigna angularis</name>
    <dbReference type="NCBI Taxonomy" id="3914"/>
    <lineage>
        <taxon>Eukaryota</taxon>
        <taxon>Viridiplantae</taxon>
        <taxon>Streptophyta</taxon>
        <taxon>Embryophyta</taxon>
        <taxon>Tracheophyta</taxon>
        <taxon>Spermatophyta</taxon>
        <taxon>Magnoliopsida</taxon>
        <taxon>eudicotyledons</taxon>
        <taxon>Gunneridae</taxon>
        <taxon>Pentapetalae</taxon>
        <taxon>rosids</taxon>
        <taxon>fabids</taxon>
        <taxon>Fabales</taxon>
        <taxon>Fabaceae</taxon>
        <taxon>Papilionoideae</taxon>
        <taxon>50 kb inversion clade</taxon>
        <taxon>NPAAA clade</taxon>
        <taxon>indigoferoid/millettioid clade</taxon>
        <taxon>Phaseoleae</taxon>
        <taxon>Vigna</taxon>
    </lineage>
</organism>
<dbReference type="Gene3D" id="1.10.8.430">
    <property type="entry name" value="Helical domain of apoptotic protease-activating factors"/>
    <property type="match status" value="1"/>
</dbReference>
<dbReference type="PRINTS" id="PR00364">
    <property type="entry name" value="DISEASERSIST"/>
</dbReference>
<feature type="domain" description="Disease resistance protein winged helix" evidence="9">
    <location>
        <begin position="472"/>
        <end position="537"/>
    </location>
</feature>
<dbReference type="Pfam" id="PF25019">
    <property type="entry name" value="LRR_R13L1-DRL21"/>
    <property type="match status" value="2"/>
</dbReference>
<dbReference type="Gene3D" id="3.80.10.10">
    <property type="entry name" value="Ribonuclease Inhibitor"/>
    <property type="match status" value="4"/>
</dbReference>
<feature type="region of interest" description="Disordered" evidence="6">
    <location>
        <begin position="93"/>
        <end position="112"/>
    </location>
</feature>
<dbReference type="PANTHER" id="PTHR36766:SF40">
    <property type="entry name" value="DISEASE RESISTANCE PROTEIN RGA3"/>
    <property type="match status" value="1"/>
</dbReference>
<dbReference type="InterPro" id="IPR041118">
    <property type="entry name" value="Rx_N"/>
</dbReference>
<dbReference type="FunFam" id="3.40.50.300:FF:001091">
    <property type="entry name" value="Probable disease resistance protein At1g61300"/>
    <property type="match status" value="1"/>
</dbReference>
<evidence type="ECO:0008006" key="13">
    <source>
        <dbReference type="Google" id="ProtNLM"/>
    </source>
</evidence>
<protein>
    <recommendedName>
        <fullName evidence="13">NB-ARC domain-containing protein</fullName>
    </recommendedName>
</protein>
<dbReference type="GO" id="GO:0051707">
    <property type="term" value="P:response to other organism"/>
    <property type="evidence" value="ECO:0007669"/>
    <property type="project" value="UniProtKB-ARBA"/>
</dbReference>
<dbReference type="OMA" id="LELNYCT"/>
<accession>A0A0L9U0X1</accession>
<dbReference type="GO" id="GO:0043531">
    <property type="term" value="F:ADP binding"/>
    <property type="evidence" value="ECO:0007669"/>
    <property type="project" value="InterPro"/>
</dbReference>
<keyword evidence="1" id="KW-0433">Leucine-rich repeat</keyword>
<dbReference type="Pfam" id="PF18052">
    <property type="entry name" value="Rx_N"/>
    <property type="match status" value="1"/>
</dbReference>
<evidence type="ECO:0000256" key="5">
    <source>
        <dbReference type="ARBA" id="ARBA00022840"/>
    </source>
</evidence>
<dbReference type="SUPFAM" id="SSF52058">
    <property type="entry name" value="L domain-like"/>
    <property type="match status" value="3"/>
</dbReference>
<evidence type="ECO:0000259" key="9">
    <source>
        <dbReference type="Pfam" id="PF23559"/>
    </source>
</evidence>
<sequence>MHYLLSQPLAYITNLSVGVTLIGSRSHGLDKEEEGRPLGSPSGLRANWRTIRQLVRSSTWSALGNVHPVFNLVQRFSDRSSIQSGVLRPIRSSRFAQSSSSPSLQGIPSLQEQKQFTDPRVRDWLLAAKDAVYDAEDLLEEIDHDAKEVGNPLTSFISFFENKFESRMEKLIEDLEDLATQSHLLGLERGHDFGEGSRSGSKLTSTYLPNDSVIYGRDDDKEFVFNWLTSDIPDNLSILSIVGMGGVGKTTLAQHVFNDPRVDEAKFDVRAWVCVSVESDVFKVSRKILEDVTRSPDHSSDTDMVHRRLKEKLTGKKFLVVLDDVWNETLSNWKEVRKPLLLGAQGSRIVVTTRSKEVASTMFSEERFLKQLQEDDSWELFAKHAFRDDTQPNPECREIGKKIVKKCKGLPLALKAIGSLLYNKSSVSEWDTVFQNEIWEIPKDRCDIVPALALSYVHLPSHLKTCFAYCALFRKDYEFKKEELTQLWMTENFQQHSKTPDETCQQYFNDLLSRSFFQPSGNGKELFVMHDLLNDLARYIAGDIFFRCKDSQTNNIQKVTRHFLFELPNFGRFHEFGTLCKTESLRTFLPTPDRKLDYFHWFCSMSIHELFSEFMFLRILSLSHCSNLLELPDSVGNLKLLRSLDLSHTAIRKLPEKICSLSHLQILELNYCTYLEELPINLHLLTNLCSLEFRFTKVRKVPPGLEKLKNLVVMMNVFYVDHSMESGIQRLGKLNNLSEHLEIWGLQCIKNPEDALEVDLKNKTHLVRLTLALERTGNSIDSKKEEDVIENLQPSKNLKELSILNYGGSKFPNWLLEDSLPNLVSLVLLNCKSCQHLPPLGLLPFLKSLYISGFDETVSIDAYFHGNNSSSFQSLKKLEFSDMKQWEKWECQAVTGAFPNLQILSLKKCPKLKGQLPELLVPLKTLKITRCQQLEAFPPRTLELDLRHCGKLQLDWAPMEWPRMDGHHMTAFFSESDGSHTLDDLEIVEVISDGSIPLTTFPLDSFPTVKRLVLSWLRNLEMISQDQAHHDHLLDLTITRCPKFESLSGNMRVLSLTSLWIEDCPRFKSIPYGGLPSNLENLTIKGCPKFESLPDSVGNLKLLRSLDLSDTAIRKLPENICSLSHLQILELNYCTYLEELPINLHLLTNLCRLEFRFTKVRKVPPGLEKLKNLKVIMSNFNVDLIMESGIQRLGKLNNLYEDLSIGELHDIENPQDAFEADLKNKTHIESLTLGWERTGNSIDSKKAEDVLENLQPSKTLKELSIFNHGENKFPNWLQQTSIWNMVSLELNKCKSCQSLPPLGLLPFLKKLVISGFDQIVNIDADFHGKNSSSFKSLETLYFSDMRQWEKRECKVVTGAYPCLQHLSISFCPKLKGQLPEQLVPLETLHITNCEQLEAFAPRALDLELRHCGKLQLDSAMKRLVMGGHNTEASLLEMVGSNTLEHLDISSSLESMSDDCVFVRTFSLDFFPILRTLNLRGFGNLQKVLQDHAHYHLQDLTIKKCPKFESLSGIMHMLSLKSLWIEDCPRLVSFPDGGLPSNLNDMRLSNCSRLVFSLKGAFGDRSSLESLWIEGMDAECFPGEGLLPLSLTSLTICDCPNLEKLDYKGLYQLSSLRRLTLVSCPNLQCLPEEGLPRSISYLCIGDCPLLEQRCQTEGGEDWEKIAHIQNLNIL</sequence>
<dbReference type="Proteomes" id="UP000053144">
    <property type="component" value="Chromosome 2"/>
</dbReference>
<dbReference type="PANTHER" id="PTHR36766">
    <property type="entry name" value="PLANT BROAD-SPECTRUM MILDEW RESISTANCE PROTEIN RPW8"/>
    <property type="match status" value="1"/>
</dbReference>
<keyword evidence="3" id="KW-0547">Nucleotide-binding</keyword>
<evidence type="ECO:0000259" key="10">
    <source>
        <dbReference type="Pfam" id="PF25019"/>
    </source>
</evidence>
<feature type="domain" description="R13L1/DRL21-like LRR repeat region" evidence="10">
    <location>
        <begin position="1190"/>
        <end position="1315"/>
    </location>
</feature>
<dbReference type="Gene3D" id="1.10.10.10">
    <property type="entry name" value="Winged helix-like DNA-binding domain superfamily/Winged helix DNA-binding domain"/>
    <property type="match status" value="1"/>
</dbReference>
<dbReference type="Pfam" id="PF23559">
    <property type="entry name" value="WHD_DRP"/>
    <property type="match status" value="1"/>
</dbReference>
<dbReference type="GO" id="GO:0006952">
    <property type="term" value="P:defense response"/>
    <property type="evidence" value="ECO:0007669"/>
    <property type="project" value="UniProtKB-KW"/>
</dbReference>
<gene>
    <name evidence="11" type="ORF">LR48_Vigan02g259800</name>
</gene>
<dbReference type="FunFam" id="1.10.8.430:FF:000003">
    <property type="entry name" value="Probable disease resistance protein At5g66910"/>
    <property type="match status" value="1"/>
</dbReference>
<name>A0A0L9U0X1_PHAAN</name>
<feature type="domain" description="NB-ARC" evidence="7">
    <location>
        <begin position="218"/>
        <end position="389"/>
    </location>
</feature>
<dbReference type="InterPro" id="IPR003591">
    <property type="entry name" value="Leu-rich_rpt_typical-subtyp"/>
</dbReference>
<proteinExistence type="predicted"/>
<dbReference type="SUPFAM" id="SSF52540">
    <property type="entry name" value="P-loop containing nucleoside triphosphate hydrolases"/>
    <property type="match status" value="1"/>
</dbReference>
<evidence type="ECO:0000256" key="1">
    <source>
        <dbReference type="ARBA" id="ARBA00022614"/>
    </source>
</evidence>
<dbReference type="GO" id="GO:0005524">
    <property type="term" value="F:ATP binding"/>
    <property type="evidence" value="ECO:0007669"/>
    <property type="project" value="UniProtKB-KW"/>
</dbReference>
<dbReference type="InterPro" id="IPR058922">
    <property type="entry name" value="WHD_DRP"/>
</dbReference>
<keyword evidence="5" id="KW-0067">ATP-binding</keyword>
<reference evidence="12" key="1">
    <citation type="journal article" date="2015" name="Proc. Natl. Acad. Sci. U.S.A.">
        <title>Genome sequencing of adzuki bean (Vigna angularis) provides insight into high starch and low fat accumulation and domestication.</title>
        <authorList>
            <person name="Yang K."/>
            <person name="Tian Z."/>
            <person name="Chen C."/>
            <person name="Luo L."/>
            <person name="Zhao B."/>
            <person name="Wang Z."/>
            <person name="Yu L."/>
            <person name="Li Y."/>
            <person name="Sun Y."/>
            <person name="Li W."/>
            <person name="Chen Y."/>
            <person name="Li Y."/>
            <person name="Zhang Y."/>
            <person name="Ai D."/>
            <person name="Zhao J."/>
            <person name="Shang C."/>
            <person name="Ma Y."/>
            <person name="Wu B."/>
            <person name="Wang M."/>
            <person name="Gao L."/>
            <person name="Sun D."/>
            <person name="Zhang P."/>
            <person name="Guo F."/>
            <person name="Wang W."/>
            <person name="Li Y."/>
            <person name="Wang J."/>
            <person name="Varshney R.K."/>
            <person name="Wang J."/>
            <person name="Ling H.Q."/>
            <person name="Wan P."/>
        </authorList>
    </citation>
    <scope>NUCLEOTIDE SEQUENCE</scope>
    <source>
        <strain evidence="12">cv. Jingnong 6</strain>
    </source>
</reference>
<keyword evidence="2" id="KW-0677">Repeat</keyword>
<feature type="domain" description="Disease resistance N-terminal" evidence="8">
    <location>
        <begin position="112"/>
        <end position="148"/>
    </location>
</feature>
<dbReference type="InterPro" id="IPR002182">
    <property type="entry name" value="NB-ARC"/>
</dbReference>
<evidence type="ECO:0000313" key="11">
    <source>
        <dbReference type="EMBL" id="KOM36448.1"/>
    </source>
</evidence>
<dbReference type="InterPro" id="IPR027417">
    <property type="entry name" value="P-loop_NTPase"/>
</dbReference>
<dbReference type="InterPro" id="IPR042197">
    <property type="entry name" value="Apaf_helical"/>
</dbReference>
<evidence type="ECO:0000256" key="3">
    <source>
        <dbReference type="ARBA" id="ARBA00022741"/>
    </source>
</evidence>
<dbReference type="InterPro" id="IPR056789">
    <property type="entry name" value="LRR_R13L1-DRL21"/>
</dbReference>
<evidence type="ECO:0000256" key="4">
    <source>
        <dbReference type="ARBA" id="ARBA00022821"/>
    </source>
</evidence>
<evidence type="ECO:0000313" key="12">
    <source>
        <dbReference type="Proteomes" id="UP000053144"/>
    </source>
</evidence>
<evidence type="ECO:0000259" key="7">
    <source>
        <dbReference type="Pfam" id="PF00931"/>
    </source>
</evidence>